<dbReference type="InterPro" id="IPR016163">
    <property type="entry name" value="Ald_DH_C"/>
</dbReference>
<dbReference type="EMBL" id="MLCB01000002">
    <property type="protein sequence ID" value="OJI95724.1"/>
    <property type="molecule type" value="Genomic_DNA"/>
</dbReference>
<dbReference type="InterPro" id="IPR015590">
    <property type="entry name" value="Aldehyde_DH_dom"/>
</dbReference>
<evidence type="ECO:0000256" key="1">
    <source>
        <dbReference type="ARBA" id="ARBA00009986"/>
    </source>
</evidence>
<dbReference type="RefSeq" id="WP_072628746.1">
    <property type="nucleotide sequence ID" value="NZ_MLCB01000002.1"/>
</dbReference>
<evidence type="ECO:0000256" key="5">
    <source>
        <dbReference type="RuleBase" id="RU003345"/>
    </source>
</evidence>
<dbReference type="AlphaFoldDB" id="A0A1L9P2T4"/>
<dbReference type="PROSITE" id="PS00687">
    <property type="entry name" value="ALDEHYDE_DEHYDR_GLU"/>
    <property type="match status" value="1"/>
</dbReference>
<dbReference type="Gene3D" id="3.40.309.10">
    <property type="entry name" value="Aldehyde Dehydrogenase, Chain A, domain 2"/>
    <property type="match status" value="1"/>
</dbReference>
<evidence type="ECO:0000256" key="2">
    <source>
        <dbReference type="ARBA" id="ARBA00023002"/>
    </source>
</evidence>
<keyword evidence="2 5" id="KW-0560">Oxidoreductase</keyword>
<dbReference type="OrthoDB" id="9812625at2"/>
<dbReference type="EC" id="1.2.1.67" evidence="7"/>
<evidence type="ECO:0000256" key="4">
    <source>
        <dbReference type="PROSITE-ProRule" id="PRU10007"/>
    </source>
</evidence>
<evidence type="ECO:0000313" key="7">
    <source>
        <dbReference type="EMBL" id="OJI95724.1"/>
    </source>
</evidence>
<dbReference type="PANTHER" id="PTHR42986">
    <property type="entry name" value="BENZALDEHYDE DEHYDROGENASE YFMT"/>
    <property type="match status" value="1"/>
</dbReference>
<organism evidence="7 8">
    <name type="scientific">Planktotalea frisia</name>
    <dbReference type="NCBI Taxonomy" id="696762"/>
    <lineage>
        <taxon>Bacteria</taxon>
        <taxon>Pseudomonadati</taxon>
        <taxon>Pseudomonadota</taxon>
        <taxon>Alphaproteobacteria</taxon>
        <taxon>Rhodobacterales</taxon>
        <taxon>Paracoccaceae</taxon>
        <taxon>Planktotalea</taxon>
    </lineage>
</organism>
<evidence type="ECO:0000313" key="8">
    <source>
        <dbReference type="Proteomes" id="UP000184514"/>
    </source>
</evidence>
<dbReference type="Pfam" id="PF00171">
    <property type="entry name" value="Aldedh"/>
    <property type="match status" value="1"/>
</dbReference>
<gene>
    <name evidence="7" type="primary">vdh_1</name>
    <name evidence="7" type="ORF">PFRI_00160</name>
</gene>
<dbReference type="InterPro" id="IPR016161">
    <property type="entry name" value="Ald_DH/histidinol_DH"/>
</dbReference>
<feature type="active site" evidence="4">
    <location>
        <position position="229"/>
    </location>
</feature>
<keyword evidence="3" id="KW-0520">NAD</keyword>
<name>A0A1L9P2T4_9RHOB</name>
<dbReference type="FunFam" id="3.40.309.10:FF:000010">
    <property type="entry name" value="Gamma-aminobutyraldehyde dehydrogenase"/>
    <property type="match status" value="1"/>
</dbReference>
<evidence type="ECO:0000256" key="3">
    <source>
        <dbReference type="ARBA" id="ARBA00023027"/>
    </source>
</evidence>
<reference evidence="7 8" key="1">
    <citation type="submission" date="2016-10" db="EMBL/GenBank/DDBJ databases">
        <title>Genome sequence of Planktotalea frisia SH6-1.</title>
        <authorList>
            <person name="Poehlein A."/>
            <person name="Bakenhus I."/>
            <person name="Voget S."/>
            <person name="Brinkhoff T."/>
            <person name="Simon M."/>
        </authorList>
    </citation>
    <scope>NUCLEOTIDE SEQUENCE [LARGE SCALE GENOMIC DNA]</scope>
    <source>
        <strain evidence="7 8">SH6-1</strain>
    </source>
</reference>
<dbReference type="GO" id="GO:0050608">
    <property type="term" value="F:vanillin dehydrogenase activity"/>
    <property type="evidence" value="ECO:0007669"/>
    <property type="project" value="UniProtKB-EC"/>
</dbReference>
<dbReference type="InterPro" id="IPR029510">
    <property type="entry name" value="Ald_DH_CS_GLU"/>
</dbReference>
<evidence type="ECO:0000259" key="6">
    <source>
        <dbReference type="Pfam" id="PF00171"/>
    </source>
</evidence>
<proteinExistence type="inferred from homology"/>
<keyword evidence="8" id="KW-1185">Reference proteome</keyword>
<comment type="similarity">
    <text evidence="1 5">Belongs to the aldehyde dehydrogenase family.</text>
</comment>
<dbReference type="Proteomes" id="UP000184514">
    <property type="component" value="Unassembled WGS sequence"/>
</dbReference>
<sequence>MQLQASELNLVSGSDHWAIAVDSAVNSAAAAFPVWSRMPVAERAVILRTMMDVLDARREEFYDLAAKEVGASHAWTSFTIDLAIGMLAHVVSLAPALEDSEVVDPQTGKRSIIRRQPAGVVLGMVPWNAPIVLGVRAVAGALMCGNTVVMKGSEHCPKTHQHLVDVLNGAGLPDGVLKCVVSDPEDAHDTMAQLIAHPCIRRINFTGSTRVGRDVAMEAARYLKPVLLELSGKAPLIVLEDADLDAAVEAACFGAFFNQGQICMSTDWIIVVKSVADAFVAKLQARTAQIKAADPVAEIATLGRLISADAAKRVNDLIEDAVSKGACLLVGGQIDGCVMQPALLDGIAANMRLYREETFGPLASIMRVYDAEEAVSIANDSEFGLNAAVFTRNLDRAQAIADRLEYGVVQINGPTVHDDPAMPFGGMKNSGYGRFGGEQAINEFTELRWIATHQAGHTPTL</sequence>
<dbReference type="SUPFAM" id="SSF53720">
    <property type="entry name" value="ALDH-like"/>
    <property type="match status" value="1"/>
</dbReference>
<dbReference type="STRING" id="696762.PFRI_00160"/>
<dbReference type="Gene3D" id="3.40.605.10">
    <property type="entry name" value="Aldehyde Dehydrogenase, Chain A, domain 1"/>
    <property type="match status" value="1"/>
</dbReference>
<accession>A0A1L9P2T4</accession>
<protein>
    <submittedName>
        <fullName evidence="7">Vanillin dehydrogenase</fullName>
        <ecNumber evidence="7">1.2.1.67</ecNumber>
    </submittedName>
</protein>
<comment type="caution">
    <text evidence="7">The sequence shown here is derived from an EMBL/GenBank/DDBJ whole genome shotgun (WGS) entry which is preliminary data.</text>
</comment>
<dbReference type="CDD" id="cd07105">
    <property type="entry name" value="ALDH_SaliADH"/>
    <property type="match status" value="1"/>
</dbReference>
<feature type="domain" description="Aldehyde dehydrogenase" evidence="6">
    <location>
        <begin position="20"/>
        <end position="450"/>
    </location>
</feature>
<dbReference type="PANTHER" id="PTHR42986:SF1">
    <property type="entry name" value="BENZALDEHYDE DEHYDROGENASE YFMT"/>
    <property type="match status" value="1"/>
</dbReference>
<dbReference type="InterPro" id="IPR016162">
    <property type="entry name" value="Ald_DH_N"/>
</dbReference>